<accession>A0ABR3D5R9</accession>
<reference evidence="1 2" key="1">
    <citation type="submission" date="2023-09" db="EMBL/GenBank/DDBJ databases">
        <title>Multi-omics analysis of a traditional fermented food reveals byproduct-associated fungal strains for waste-to-food upcycling.</title>
        <authorList>
            <consortium name="Lawrence Berkeley National Laboratory"/>
            <person name="Rekdal V.M."/>
            <person name="Villalobos-Escobedo J.M."/>
            <person name="Rodriguez-Valeron N."/>
            <person name="Garcia M.O."/>
            <person name="Vasquez D.P."/>
            <person name="Damayanti I."/>
            <person name="Sorensen P.M."/>
            <person name="Baidoo E.E."/>
            <person name="De Carvalho A.C."/>
            <person name="Riley R."/>
            <person name="Lipzen A."/>
            <person name="He G."/>
            <person name="Yan M."/>
            <person name="Haridas S."/>
            <person name="Daum C."/>
            <person name="Yoshinaga Y."/>
            <person name="Ng V."/>
            <person name="Grigoriev I.V."/>
            <person name="Munk R."/>
            <person name="Nuraida L."/>
            <person name="Wijaya C.H."/>
            <person name="Morales P.-C."/>
            <person name="Keasling J.D."/>
        </authorList>
    </citation>
    <scope>NUCLEOTIDE SEQUENCE [LARGE SCALE GENOMIC DNA]</scope>
    <source>
        <strain evidence="1 2">FGSC 2613</strain>
    </source>
</reference>
<evidence type="ECO:0000313" key="1">
    <source>
        <dbReference type="EMBL" id="KAL0468029.1"/>
    </source>
</evidence>
<dbReference type="Proteomes" id="UP001451303">
    <property type="component" value="Unassembled WGS sequence"/>
</dbReference>
<comment type="caution">
    <text evidence="1">The sequence shown here is derived from an EMBL/GenBank/DDBJ whole genome shotgun (WGS) entry which is preliminary data.</text>
</comment>
<name>A0ABR3D5R9_NEUIN</name>
<dbReference type="EMBL" id="JAVLET010000008">
    <property type="protein sequence ID" value="KAL0468029.1"/>
    <property type="molecule type" value="Genomic_DNA"/>
</dbReference>
<keyword evidence="2" id="KW-1185">Reference proteome</keyword>
<protein>
    <submittedName>
        <fullName evidence="1">Uncharacterized protein</fullName>
    </submittedName>
</protein>
<sequence length="68" mass="7394">GLGKRNRVSVVGGSTWTPRAGIGIRGCFAYSAKKACYYLLQGIFHSDTGLEETRIVTITREICSLVSK</sequence>
<evidence type="ECO:0000313" key="2">
    <source>
        <dbReference type="Proteomes" id="UP001451303"/>
    </source>
</evidence>
<gene>
    <name evidence="1" type="ORF">QR685DRAFT_447330</name>
</gene>
<proteinExistence type="predicted"/>
<feature type="non-terminal residue" evidence="1">
    <location>
        <position position="1"/>
    </location>
</feature>
<organism evidence="1 2">
    <name type="scientific">Neurospora intermedia</name>
    <dbReference type="NCBI Taxonomy" id="5142"/>
    <lineage>
        <taxon>Eukaryota</taxon>
        <taxon>Fungi</taxon>
        <taxon>Dikarya</taxon>
        <taxon>Ascomycota</taxon>
        <taxon>Pezizomycotina</taxon>
        <taxon>Sordariomycetes</taxon>
        <taxon>Sordariomycetidae</taxon>
        <taxon>Sordariales</taxon>
        <taxon>Sordariaceae</taxon>
        <taxon>Neurospora</taxon>
    </lineage>
</organism>